<dbReference type="Pfam" id="PF24355">
    <property type="entry name" value="DUF7514"/>
    <property type="match status" value="1"/>
</dbReference>
<dbReference type="PANTHER" id="PTHR39611">
    <property type="entry name" value="HYDROXYPROLINE-RICH GLYCOPROTEIN DZ-HRGP-RELATED"/>
    <property type="match status" value="1"/>
</dbReference>
<name>A0A2J6R2A4_HYAVF</name>
<feature type="region of interest" description="Disordered" evidence="1">
    <location>
        <begin position="71"/>
        <end position="133"/>
    </location>
</feature>
<feature type="compositionally biased region" description="Polar residues" evidence="1">
    <location>
        <begin position="121"/>
        <end position="130"/>
    </location>
</feature>
<dbReference type="AlphaFoldDB" id="A0A2J6R2A4"/>
<evidence type="ECO:0000313" key="4">
    <source>
        <dbReference type="Proteomes" id="UP000235786"/>
    </source>
</evidence>
<dbReference type="Proteomes" id="UP000235786">
    <property type="component" value="Unassembled WGS sequence"/>
</dbReference>
<organism evidence="3 4">
    <name type="scientific">Hyaloscypha variabilis (strain UAMH 11265 / GT02V1 / F)</name>
    <name type="common">Meliniomyces variabilis</name>
    <dbReference type="NCBI Taxonomy" id="1149755"/>
    <lineage>
        <taxon>Eukaryota</taxon>
        <taxon>Fungi</taxon>
        <taxon>Dikarya</taxon>
        <taxon>Ascomycota</taxon>
        <taxon>Pezizomycotina</taxon>
        <taxon>Leotiomycetes</taxon>
        <taxon>Helotiales</taxon>
        <taxon>Hyaloscyphaceae</taxon>
        <taxon>Hyaloscypha</taxon>
        <taxon>Hyaloscypha variabilis</taxon>
    </lineage>
</organism>
<protein>
    <recommendedName>
        <fullName evidence="2">DUF7514 domain-containing protein</fullName>
    </recommendedName>
</protein>
<gene>
    <name evidence="3" type="ORF">L207DRAFT_558157</name>
</gene>
<accession>A0A2J6R2A4</accession>
<keyword evidence="4" id="KW-1185">Reference proteome</keyword>
<reference evidence="3 4" key="1">
    <citation type="submission" date="2016-04" db="EMBL/GenBank/DDBJ databases">
        <title>A degradative enzymes factory behind the ericoid mycorrhizal symbiosis.</title>
        <authorList>
            <consortium name="DOE Joint Genome Institute"/>
            <person name="Martino E."/>
            <person name="Morin E."/>
            <person name="Grelet G."/>
            <person name="Kuo A."/>
            <person name="Kohler A."/>
            <person name="Daghino S."/>
            <person name="Barry K."/>
            <person name="Choi C."/>
            <person name="Cichocki N."/>
            <person name="Clum A."/>
            <person name="Copeland A."/>
            <person name="Hainaut M."/>
            <person name="Haridas S."/>
            <person name="Labutti K."/>
            <person name="Lindquist E."/>
            <person name="Lipzen A."/>
            <person name="Khouja H.-R."/>
            <person name="Murat C."/>
            <person name="Ohm R."/>
            <person name="Olson A."/>
            <person name="Spatafora J."/>
            <person name="Veneault-Fourrey C."/>
            <person name="Henrissat B."/>
            <person name="Grigoriev I."/>
            <person name="Martin F."/>
            <person name="Perotto S."/>
        </authorList>
    </citation>
    <scope>NUCLEOTIDE SEQUENCE [LARGE SCALE GENOMIC DNA]</scope>
    <source>
        <strain evidence="3 4">F</strain>
    </source>
</reference>
<dbReference type="EMBL" id="KZ613958">
    <property type="protein sequence ID" value="PMD32654.1"/>
    <property type="molecule type" value="Genomic_DNA"/>
</dbReference>
<feature type="domain" description="DUF7514" evidence="2">
    <location>
        <begin position="164"/>
        <end position="326"/>
    </location>
</feature>
<dbReference type="OrthoDB" id="3563613at2759"/>
<feature type="region of interest" description="Disordered" evidence="1">
    <location>
        <begin position="1"/>
        <end position="53"/>
    </location>
</feature>
<evidence type="ECO:0000313" key="3">
    <source>
        <dbReference type="EMBL" id="PMD32654.1"/>
    </source>
</evidence>
<proteinExistence type="predicted"/>
<evidence type="ECO:0000256" key="1">
    <source>
        <dbReference type="SAM" id="MobiDB-lite"/>
    </source>
</evidence>
<sequence>MAQSGDICDHPADADEAGSSTSHTLSRESARGSPTDAAETYEPSTYKAVPEVGDEVIAATTERVKRECEELLKQTGSENETLKYRQDNDDEPHVEVYAPPSPSHSEDMSLLNQGLKPYSPVSPSSSGTQPEEQRAGIRFSVRGDHVPNKSYPPEEQSTINQKWGRLFDDEGTPTQRLVQLLRGIGNHIVQESPPQRSLVISPAKMTAFYAAYALEKENHPWKDIFRAGQSISELYQDLGCQYHLVQEDHYSAPTIPSLSVIGFAYWMTLQILAYPETEWRRMEKILLEMPVDADGELVDGKPERFPKQLPRHLLPEREDPASQKLLYTSVQNLLASLGSQRTRRNHTMHGNICHLLKEDLVGPQARRSSTSPSLLPHT</sequence>
<feature type="compositionally biased region" description="Basic and acidic residues" evidence="1">
    <location>
        <begin position="80"/>
        <end position="94"/>
    </location>
</feature>
<dbReference type="InterPro" id="IPR055936">
    <property type="entry name" value="DUF7514"/>
</dbReference>
<dbReference type="PANTHER" id="PTHR39611:SF1">
    <property type="entry name" value="HYDROXYPROLINE-RICH GLYCOPROTEIN DZ-HRGP"/>
    <property type="match status" value="1"/>
</dbReference>
<dbReference type="STRING" id="1149755.A0A2J6R2A4"/>
<evidence type="ECO:0000259" key="2">
    <source>
        <dbReference type="Pfam" id="PF24355"/>
    </source>
</evidence>